<gene>
    <name evidence="1" type="ORF">AB1207_04650</name>
</gene>
<sequence length="88" mass="9257">MPVLVMAALVAFAGTVLLRQPAPTTTAGTVTSARTDEVCLTTSGHDVCLDREHVEHLALAGLRPGDCVDVTRTSDLVVAESLVRVVRC</sequence>
<name>A0ABV3P314_9ACTN</name>
<evidence type="ECO:0000313" key="1">
    <source>
        <dbReference type="EMBL" id="MEW9264024.1"/>
    </source>
</evidence>
<reference evidence="1 2" key="1">
    <citation type="submission" date="2024-07" db="EMBL/GenBank/DDBJ databases">
        <authorList>
            <person name="Thanompreechachai J."/>
            <person name="Duangmal K."/>
        </authorList>
    </citation>
    <scope>NUCLEOTIDE SEQUENCE [LARGE SCALE GENOMIC DNA]</scope>
    <source>
        <strain evidence="1 2">KCTC 19886</strain>
    </source>
</reference>
<dbReference type="RefSeq" id="WP_367636626.1">
    <property type="nucleotide sequence ID" value="NZ_JBFNQN010000003.1"/>
</dbReference>
<dbReference type="Proteomes" id="UP001555826">
    <property type="component" value="Unassembled WGS sequence"/>
</dbReference>
<evidence type="ECO:0008006" key="3">
    <source>
        <dbReference type="Google" id="ProtNLM"/>
    </source>
</evidence>
<keyword evidence="2" id="KW-1185">Reference proteome</keyword>
<dbReference type="EMBL" id="JBFNQN010000003">
    <property type="protein sequence ID" value="MEW9264024.1"/>
    <property type="molecule type" value="Genomic_DNA"/>
</dbReference>
<comment type="caution">
    <text evidence="1">The sequence shown here is derived from an EMBL/GenBank/DDBJ whole genome shotgun (WGS) entry which is preliminary data.</text>
</comment>
<proteinExistence type="predicted"/>
<evidence type="ECO:0000313" key="2">
    <source>
        <dbReference type="Proteomes" id="UP001555826"/>
    </source>
</evidence>
<protein>
    <recommendedName>
        <fullName evidence="3">DUF5666 domain-containing protein</fullName>
    </recommendedName>
</protein>
<organism evidence="1 2">
    <name type="scientific">Kineococcus endophyticus</name>
    <dbReference type="NCBI Taxonomy" id="1181883"/>
    <lineage>
        <taxon>Bacteria</taxon>
        <taxon>Bacillati</taxon>
        <taxon>Actinomycetota</taxon>
        <taxon>Actinomycetes</taxon>
        <taxon>Kineosporiales</taxon>
        <taxon>Kineosporiaceae</taxon>
        <taxon>Kineococcus</taxon>
    </lineage>
</organism>
<accession>A0ABV3P314</accession>